<comment type="caution">
    <text evidence="1">The sequence shown here is derived from an EMBL/GenBank/DDBJ whole genome shotgun (WGS) entry which is preliminary data.</text>
</comment>
<dbReference type="EMBL" id="JAACJS010000015">
    <property type="protein sequence ID" value="NCI51371.1"/>
    <property type="molecule type" value="Genomic_DNA"/>
</dbReference>
<name>A0ABW9ZW63_9BACT</name>
<evidence type="ECO:0000313" key="2">
    <source>
        <dbReference type="Proteomes" id="UP000753802"/>
    </source>
</evidence>
<evidence type="ECO:0000313" key="1">
    <source>
        <dbReference type="EMBL" id="NCI51371.1"/>
    </source>
</evidence>
<keyword evidence="2" id="KW-1185">Reference proteome</keyword>
<reference evidence="1 2" key="1">
    <citation type="submission" date="2020-01" db="EMBL/GenBank/DDBJ databases">
        <title>Genome analysis.</title>
        <authorList>
            <person name="Wu S."/>
            <person name="Wang G."/>
        </authorList>
    </citation>
    <scope>NUCLEOTIDE SEQUENCE [LARGE SCALE GENOMIC DNA]</scope>
    <source>
        <strain evidence="1 2">SYL130</strain>
    </source>
</reference>
<dbReference type="RefSeq" id="WP_161819655.1">
    <property type="nucleotide sequence ID" value="NZ_JAACJS010000015.1"/>
</dbReference>
<proteinExistence type="predicted"/>
<protein>
    <submittedName>
        <fullName evidence="1">DUF1173 domain-containing protein</fullName>
    </submittedName>
</protein>
<gene>
    <name evidence="1" type="ORF">GWC95_15690</name>
</gene>
<organism evidence="1 2">
    <name type="scientific">Sediminibacterium roseum</name>
    <dbReference type="NCBI Taxonomy" id="1978412"/>
    <lineage>
        <taxon>Bacteria</taxon>
        <taxon>Pseudomonadati</taxon>
        <taxon>Bacteroidota</taxon>
        <taxon>Chitinophagia</taxon>
        <taxon>Chitinophagales</taxon>
        <taxon>Chitinophagaceae</taxon>
        <taxon>Sediminibacterium</taxon>
    </lineage>
</organism>
<accession>A0ABW9ZW63</accession>
<dbReference type="Proteomes" id="UP000753802">
    <property type="component" value="Unassembled WGS sequence"/>
</dbReference>
<sequence>MMQPFEIFEQRYLDRLLKMKRHFVVTQTYRRATDHFAEYQPTDLLLTDYDDEGAALIHFNAVRKLDKLGAIINLSKPAHITKLKEMMEGEKYRLYWCVVKSLTGLQKKVDAGYKDKARRFISNNTDWRIKGDETIKSTLEVIFGEIFITFKWKTKKLRVKFQDIEKA</sequence>